<name>A0A7Z2VSC3_9BACL</name>
<dbReference type="RefSeq" id="WP_169284794.1">
    <property type="nucleotide sequence ID" value="NZ_CP051681.1"/>
</dbReference>
<keyword evidence="2" id="KW-1185">Reference proteome</keyword>
<gene>
    <name evidence="1" type="ORF">HH215_35805</name>
</gene>
<dbReference type="EMBL" id="CP051681">
    <property type="protein sequence ID" value="QJD88608.1"/>
    <property type="molecule type" value="Genomic_DNA"/>
</dbReference>
<organism evidence="1 2">
    <name type="scientific">Cohnella herbarum</name>
    <dbReference type="NCBI Taxonomy" id="2728023"/>
    <lineage>
        <taxon>Bacteria</taxon>
        <taxon>Bacillati</taxon>
        <taxon>Bacillota</taxon>
        <taxon>Bacilli</taxon>
        <taxon>Bacillales</taxon>
        <taxon>Paenibacillaceae</taxon>
        <taxon>Cohnella</taxon>
    </lineage>
</organism>
<reference evidence="1 2" key="1">
    <citation type="submission" date="2020-04" db="EMBL/GenBank/DDBJ databases">
        <title>Genome sequencing of novel species.</title>
        <authorList>
            <person name="Heo J."/>
            <person name="Kim S.-J."/>
            <person name="Kim J.-S."/>
            <person name="Hong S.-B."/>
            <person name="Kwon S.-W."/>
        </authorList>
    </citation>
    <scope>NUCLEOTIDE SEQUENCE [LARGE SCALE GENOMIC DNA]</scope>
    <source>
        <strain evidence="1 2">MFER-1</strain>
        <plasmid evidence="1 2">unnamed1</plasmid>
    </source>
</reference>
<dbReference type="AlphaFoldDB" id="A0A7Z2VSC3"/>
<sequence length="1086" mass="125533">MKKSISPYELLKAKRPEKYSDSTIIRKANLNREIFDFYLDSLTSRGQEKNFEVFCRRMAEHEICPNLLPQTGPTGGGDSKVDSETYPVSDDLSLSWFSGIGREASSERWAFAISAKRDWRSKIKSDVKNIVSTSREYKKIFFISNQYIPDKKRAAIEDELSNQYNIETRVLDRSWILDKLFSNHREQIAVESFGLSDSFADERKVGPLDYKRQSELEKIEKEISQYIVEGINSIALVENATQAAILSRELELSFDITKGRFERAIALSDKYGTIIQQKECAYQWAWTLYWWYEKFDLFYEKYCIYETIILDGNNFFDLERLTNLWMNLYTITGGKFEVSKFEVHTKTLIEEYRRFIDNKTRPNAALEARANFVFVKLMLGDNVDELVDELTQIINDCDGVLDFSLDTLSELIMNVSPNLKDSPQYDSLFDTIISASSSRKQELVSAKLLLKRGEQLIESKPYSAIRYIGRALQKLYKDESKNEYLLAMTLMAHACEKAGLLWAGRGYYLNAFFIAFIDYMKFGNVSPLLVGCSTELKMIELRHGRIPHSLEWYKLDRLVKGLLISSGYDATRLNEIDDINLYDAILGMLLLRTSFEDLHSLASLPDVLDHEGLHMAAIGLKYALGYIDEEIQKSYNDDKKSIEEFMQQWYNQPAKEQIPDIPIFVIDGTQYFSSKIMGCLINIESDAKFPCIELAESILAAIESFLATAILDGLVGMIPRATIKVKYVESVKYHLDFKNEPSDIEPIFTITCSDFGEEEFFEAQQQTKQFILNFFAAFIAQIIMFRNTEQLEKLIIEDQAFERSLNFTSSIFIIADLFGKNMLSLNKWLNPEGNNYPLIRDSTIRFQLDKLDVGQTDKKKINRGKSDNKEKFDTESVSQKDIEITKIINIPLWNRAQWKGIFFGWTNDNGPPLLALAFNNKEAAISIFKQWHTLVGKADENDKIRVGIIKGIDNKNPFFYKAILTANLENSLDSQKAGLITVLSRFHTMDVDNDFNLRNFESALKKVESTWKYIILPAYINPKNQRPELLFDYHILKKHIKIKNAWELEEDDWLTYAITPDDKPIIPPFVKHARIMDYIENLKRTH</sequence>
<accession>A0A7Z2VSC3</accession>
<evidence type="ECO:0000313" key="2">
    <source>
        <dbReference type="Proteomes" id="UP000502248"/>
    </source>
</evidence>
<evidence type="ECO:0000313" key="1">
    <source>
        <dbReference type="EMBL" id="QJD88608.1"/>
    </source>
</evidence>
<dbReference type="Proteomes" id="UP000502248">
    <property type="component" value="Plasmid unnamed1"/>
</dbReference>
<proteinExistence type="predicted"/>
<dbReference type="KEGG" id="cheb:HH215_35805"/>
<keyword evidence="1" id="KW-0614">Plasmid</keyword>
<protein>
    <submittedName>
        <fullName evidence="1">Uncharacterized protein</fullName>
    </submittedName>
</protein>
<geneLocation type="plasmid" evidence="1 2">
    <name>unnamed1</name>
</geneLocation>